<dbReference type="WBParaSite" id="nRc.2.0.1.t44377-RA">
    <property type="protein sequence ID" value="nRc.2.0.1.t44377-RA"/>
    <property type="gene ID" value="nRc.2.0.1.g44377"/>
</dbReference>
<organism evidence="1 2">
    <name type="scientific">Romanomermis culicivorax</name>
    <name type="common">Nematode worm</name>
    <dbReference type="NCBI Taxonomy" id="13658"/>
    <lineage>
        <taxon>Eukaryota</taxon>
        <taxon>Metazoa</taxon>
        <taxon>Ecdysozoa</taxon>
        <taxon>Nematoda</taxon>
        <taxon>Enoplea</taxon>
        <taxon>Dorylaimia</taxon>
        <taxon>Mermithida</taxon>
        <taxon>Mermithoidea</taxon>
        <taxon>Mermithidae</taxon>
        <taxon>Romanomermis</taxon>
    </lineage>
</organism>
<evidence type="ECO:0000313" key="2">
    <source>
        <dbReference type="WBParaSite" id="nRc.2.0.1.t44377-RA"/>
    </source>
</evidence>
<evidence type="ECO:0000313" key="1">
    <source>
        <dbReference type="Proteomes" id="UP000887565"/>
    </source>
</evidence>
<keyword evidence="1" id="KW-1185">Reference proteome</keyword>
<reference evidence="2" key="1">
    <citation type="submission" date="2022-11" db="UniProtKB">
        <authorList>
            <consortium name="WormBaseParasite"/>
        </authorList>
    </citation>
    <scope>IDENTIFICATION</scope>
</reference>
<sequence>MQAVLGSEQMSHAHDIWHGSVSAIFEPGKNLKLKDGVQDQHWDISTYSQSNGNIMLLLNEEVLRCCLQEGSRETLLAFRLQARASRSFSKLELRRD</sequence>
<proteinExistence type="predicted"/>
<dbReference type="AlphaFoldDB" id="A0A915KZX4"/>
<accession>A0A915KZX4</accession>
<protein>
    <submittedName>
        <fullName evidence="2">Uncharacterized protein</fullName>
    </submittedName>
</protein>
<name>A0A915KZX4_ROMCU</name>
<dbReference type="Proteomes" id="UP000887565">
    <property type="component" value="Unplaced"/>
</dbReference>